<evidence type="ECO:0000313" key="2">
    <source>
        <dbReference type="Proteomes" id="UP000197446"/>
    </source>
</evidence>
<dbReference type="Pfam" id="PF05962">
    <property type="entry name" value="HutD"/>
    <property type="match status" value="1"/>
</dbReference>
<keyword evidence="2" id="KW-1185">Reference proteome</keyword>
<evidence type="ECO:0008006" key="3">
    <source>
        <dbReference type="Google" id="ProtNLM"/>
    </source>
</evidence>
<dbReference type="AlphaFoldDB" id="A0A254N646"/>
<gene>
    <name evidence="1" type="ORF">CDO81_13460</name>
</gene>
<evidence type="ECO:0000313" key="1">
    <source>
        <dbReference type="EMBL" id="OWR03499.1"/>
    </source>
</evidence>
<dbReference type="PANTHER" id="PTHR37943:SF1">
    <property type="entry name" value="PROTEIN VES"/>
    <property type="match status" value="1"/>
</dbReference>
<name>A0A254N646_9BURK</name>
<proteinExistence type="predicted"/>
<protein>
    <recommendedName>
        <fullName evidence="3">HutD family protein</fullName>
    </recommendedName>
</protein>
<dbReference type="Proteomes" id="UP000197446">
    <property type="component" value="Unassembled WGS sequence"/>
</dbReference>
<dbReference type="Gene3D" id="2.60.120.10">
    <property type="entry name" value="Jelly Rolls"/>
    <property type="match status" value="1"/>
</dbReference>
<dbReference type="CDD" id="cd20293">
    <property type="entry name" value="cupin_HutD_N"/>
    <property type="match status" value="1"/>
</dbReference>
<organism evidence="1 2">
    <name type="scientific">Roseateles puraquae</name>
    <dbReference type="NCBI Taxonomy" id="431059"/>
    <lineage>
        <taxon>Bacteria</taxon>
        <taxon>Pseudomonadati</taxon>
        <taxon>Pseudomonadota</taxon>
        <taxon>Betaproteobacteria</taxon>
        <taxon>Burkholderiales</taxon>
        <taxon>Sphaerotilaceae</taxon>
        <taxon>Roseateles</taxon>
    </lineage>
</organism>
<comment type="caution">
    <text evidence="1">The sequence shown here is derived from an EMBL/GenBank/DDBJ whole genome shotgun (WGS) entry which is preliminary data.</text>
</comment>
<dbReference type="PANTHER" id="PTHR37943">
    <property type="entry name" value="PROTEIN VES"/>
    <property type="match status" value="1"/>
</dbReference>
<dbReference type="EMBL" id="NISI01000005">
    <property type="protein sequence ID" value="OWR03499.1"/>
    <property type="molecule type" value="Genomic_DNA"/>
</dbReference>
<dbReference type="SUPFAM" id="SSF51182">
    <property type="entry name" value="RmlC-like cupins"/>
    <property type="match status" value="1"/>
</dbReference>
<accession>A0A254N646</accession>
<dbReference type="InterPro" id="IPR010282">
    <property type="entry name" value="Uncharacterised_HutD/Ves"/>
</dbReference>
<dbReference type="InterPro" id="IPR014710">
    <property type="entry name" value="RmlC-like_jellyroll"/>
</dbReference>
<reference evidence="1 2" key="1">
    <citation type="journal article" date="2007" name="Int. J. Syst. Evol. Microbiol.">
        <title>Description of Pelomonas aquatica sp. nov. and Pelomonas puraquae sp. nov., isolated from industrial and haemodialysis water.</title>
        <authorList>
            <person name="Gomila M."/>
            <person name="Bowien B."/>
            <person name="Falsen E."/>
            <person name="Moore E.R."/>
            <person name="Lalucat J."/>
        </authorList>
    </citation>
    <scope>NUCLEOTIDE SEQUENCE [LARGE SCALE GENOMIC DNA]</scope>
    <source>
        <strain evidence="1 2">CCUG 52769</strain>
    </source>
</reference>
<dbReference type="InterPro" id="IPR011051">
    <property type="entry name" value="RmlC_Cupin_sf"/>
</dbReference>
<sequence>MCGCLYSQERKDKNMSWSRVIAADVAPQAWKNQGGTTRELLAWPHAHDWALRISVARVERNGPFSAYPGVHRWMAVIRGAGLRLFDWPQSVGDEPLRFDGGLAPEAELIRGETDVFNVMERRGNLEVESAHHVLLPRTPWVGLFTVSGGLLEHGHRAMPMAPLTLAWCENPVAQSCVFTGEGNAWWLTWSDEA</sequence>